<proteinExistence type="predicted"/>
<evidence type="ECO:0000313" key="3">
    <source>
        <dbReference type="EMBL" id="CAB5045204.1"/>
    </source>
</evidence>
<name>A0A6J7M227_9ZZZZ</name>
<sequence>MATVIPRIVAGRYPRSVTFSKNSTAAKPQTRTTIAKIATGFHNNAAINAATIKMPTAVAVGKSRPPLLDVAGSARPRGRTSERGRGPRSVTGRERLPVATRP</sequence>
<organism evidence="2">
    <name type="scientific">freshwater metagenome</name>
    <dbReference type="NCBI Taxonomy" id="449393"/>
    <lineage>
        <taxon>unclassified sequences</taxon>
        <taxon>metagenomes</taxon>
        <taxon>ecological metagenomes</taxon>
    </lineage>
</organism>
<accession>A0A6J7M227</accession>
<protein>
    <submittedName>
        <fullName evidence="2">Unannotated protein</fullName>
    </submittedName>
</protein>
<dbReference type="EMBL" id="CAFBQJ010000020">
    <property type="protein sequence ID" value="CAB5045204.1"/>
    <property type="molecule type" value="Genomic_DNA"/>
</dbReference>
<reference evidence="2" key="1">
    <citation type="submission" date="2020-05" db="EMBL/GenBank/DDBJ databases">
        <authorList>
            <person name="Chiriac C."/>
            <person name="Salcher M."/>
            <person name="Ghai R."/>
            <person name="Kavagutti S V."/>
        </authorList>
    </citation>
    <scope>NUCLEOTIDE SEQUENCE</scope>
</reference>
<evidence type="ECO:0000313" key="2">
    <source>
        <dbReference type="EMBL" id="CAB4974711.1"/>
    </source>
</evidence>
<dbReference type="EMBL" id="CAFBNZ010000162">
    <property type="protein sequence ID" value="CAB4974711.1"/>
    <property type="molecule type" value="Genomic_DNA"/>
</dbReference>
<gene>
    <name evidence="2" type="ORF">UFOPK3889_00838</name>
    <name evidence="3" type="ORF">UFOPK4275_00208</name>
</gene>
<dbReference type="AlphaFoldDB" id="A0A6J7M227"/>
<feature type="region of interest" description="Disordered" evidence="1">
    <location>
        <begin position="66"/>
        <end position="102"/>
    </location>
</feature>
<evidence type="ECO:0000256" key="1">
    <source>
        <dbReference type="SAM" id="MobiDB-lite"/>
    </source>
</evidence>
<feature type="compositionally biased region" description="Basic and acidic residues" evidence="1">
    <location>
        <begin position="79"/>
        <end position="96"/>
    </location>
</feature>